<evidence type="ECO:0000259" key="1">
    <source>
        <dbReference type="Pfam" id="PF00733"/>
    </source>
</evidence>
<dbReference type="EC" id="6.3.5.4" evidence="3"/>
<name>A0A484S5L4_9ZZZZ</name>
<dbReference type="GO" id="GO:0005829">
    <property type="term" value="C:cytosol"/>
    <property type="evidence" value="ECO:0007669"/>
    <property type="project" value="TreeGrafter"/>
</dbReference>
<gene>
    <name evidence="2" type="ORF">ANT2_4569</name>
    <name evidence="3" type="ORF">ANT3_4544</name>
</gene>
<dbReference type="AlphaFoldDB" id="A0A484S5L4"/>
<dbReference type="GO" id="GO:0004066">
    <property type="term" value="F:asparagine synthase (glutamine-hydrolyzing) activity"/>
    <property type="evidence" value="ECO:0007669"/>
    <property type="project" value="UniProtKB-EC"/>
</dbReference>
<evidence type="ECO:0000313" key="3">
    <source>
        <dbReference type="EMBL" id="VFR57914.1"/>
    </source>
</evidence>
<dbReference type="InterPro" id="IPR014729">
    <property type="entry name" value="Rossmann-like_a/b/a_fold"/>
</dbReference>
<accession>A0A484S5L4</accession>
<evidence type="ECO:0000313" key="2">
    <source>
        <dbReference type="EMBL" id="VFR47522.1"/>
    </source>
</evidence>
<keyword evidence="3" id="KW-0436">Ligase</keyword>
<dbReference type="Gene3D" id="3.40.50.620">
    <property type="entry name" value="HUPs"/>
    <property type="match status" value="1"/>
</dbReference>
<protein>
    <submittedName>
        <fullName evidence="3">Asparagine synthetase [glutamine-hydrolyzing]</fullName>
        <ecNumber evidence="3">6.3.5.4</ecNumber>
    </submittedName>
</protein>
<dbReference type="SUPFAM" id="SSF52402">
    <property type="entry name" value="Adenine nucleotide alpha hydrolases-like"/>
    <property type="match status" value="1"/>
</dbReference>
<dbReference type="PANTHER" id="PTHR43284">
    <property type="entry name" value="ASPARAGINE SYNTHETASE (GLUTAMINE-HYDROLYZING)"/>
    <property type="match status" value="1"/>
</dbReference>
<sequence>MMGYRYLVIPNELEAADGQDHRALLQALGLRHQSPMGRFAVLAAVGTPTLSVQERCVIVGHLFRNDGGLVRDGEDIPLFAAPADLEAHLLGNFWGDYILLQGLPADSSLVVMRSPSGGMPCFYAGQSDRRFVTSDVSAAVSLGLCKKEVDWNHIRHGLTFPYLRAQQTGISGVRELLPGCSLRMGRQATAVHRAWSPWQFVAPGRRYGDALEAAQAVRQAVARAVQAWAEVDRKILLEISGGLDSSIVAACLGQATVEVQACTLVTPVPGADERDYARTMMDHVGFSLDEEHIRFEDARFEFAVSQSSTVPMVGILHYASDKAMEVAGDRGGAASYFSGGGGDTIFCYLKGAAPAADAFKEHGLSAGMTAIRDLATLHQCTWWKAAKLTLRKLRSRPHLLWKADTNFLAPSGVSQPHEHHPWFDLPADILPGDRERIFELIGAHSFKDGVPRDERRPVRFPLLAQPVVEACLRAPTWMWIAEGRNRSVARAAFADRLPAAILSRRSKGSYLNYCGAVYARQKSGMRDFLLGGRLRSHGYLDTAQLERFFAADLPARDLSFLRIFDLCMVENWVRQQT</sequence>
<dbReference type="SUPFAM" id="SSF56235">
    <property type="entry name" value="N-terminal nucleophile aminohydrolases (Ntn hydrolases)"/>
    <property type="match status" value="1"/>
</dbReference>
<proteinExistence type="predicted"/>
<dbReference type="GO" id="GO:0006529">
    <property type="term" value="P:asparagine biosynthetic process"/>
    <property type="evidence" value="ECO:0007669"/>
    <property type="project" value="InterPro"/>
</dbReference>
<reference evidence="3" key="1">
    <citation type="submission" date="2019-03" db="EMBL/GenBank/DDBJ databases">
        <authorList>
            <person name="Danneels B."/>
        </authorList>
    </citation>
    <scope>NUCLEOTIDE SEQUENCE</scope>
</reference>
<organism evidence="3">
    <name type="scientific">plant metagenome</name>
    <dbReference type="NCBI Taxonomy" id="1297885"/>
    <lineage>
        <taxon>unclassified sequences</taxon>
        <taxon>metagenomes</taxon>
        <taxon>organismal metagenomes</taxon>
    </lineage>
</organism>
<dbReference type="EMBL" id="CAADID010000002">
    <property type="protein sequence ID" value="VFR57914.1"/>
    <property type="molecule type" value="Genomic_DNA"/>
</dbReference>
<dbReference type="Pfam" id="PF00733">
    <property type="entry name" value="Asn_synthase"/>
    <property type="match status" value="1"/>
</dbReference>
<dbReference type="EMBL" id="CAADIG010000024">
    <property type="protein sequence ID" value="VFR47522.1"/>
    <property type="molecule type" value="Genomic_DNA"/>
</dbReference>
<dbReference type="InterPro" id="IPR029055">
    <property type="entry name" value="Ntn_hydrolases_N"/>
</dbReference>
<dbReference type="InterPro" id="IPR051786">
    <property type="entry name" value="ASN_synthetase/amidase"/>
</dbReference>
<feature type="domain" description="Asparagine synthetase" evidence="1">
    <location>
        <begin position="217"/>
        <end position="573"/>
    </location>
</feature>
<dbReference type="PANTHER" id="PTHR43284:SF1">
    <property type="entry name" value="ASPARAGINE SYNTHETASE"/>
    <property type="match status" value="1"/>
</dbReference>
<dbReference type="InterPro" id="IPR001962">
    <property type="entry name" value="Asn_synthase"/>
</dbReference>